<feature type="transmembrane region" description="Helical" evidence="6">
    <location>
        <begin position="380"/>
        <end position="401"/>
    </location>
</feature>
<keyword evidence="5 6" id="KW-0472">Membrane</keyword>
<evidence type="ECO:0000256" key="3">
    <source>
        <dbReference type="ARBA" id="ARBA00022692"/>
    </source>
</evidence>
<evidence type="ECO:0000259" key="7">
    <source>
        <dbReference type="Pfam" id="PF02687"/>
    </source>
</evidence>
<dbReference type="InterPro" id="IPR003838">
    <property type="entry name" value="ABC3_permease_C"/>
</dbReference>
<dbReference type="RefSeq" id="WP_209530892.1">
    <property type="nucleotide sequence ID" value="NZ_JAEEGA010000014.1"/>
</dbReference>
<proteinExistence type="predicted"/>
<evidence type="ECO:0000313" key="9">
    <source>
        <dbReference type="EMBL" id="MBP1043079.1"/>
    </source>
</evidence>
<dbReference type="AlphaFoldDB" id="A0A940SWK0"/>
<dbReference type="GO" id="GO:0005886">
    <property type="term" value="C:plasma membrane"/>
    <property type="evidence" value="ECO:0007669"/>
    <property type="project" value="UniProtKB-SubCell"/>
</dbReference>
<organism evidence="9 10">
    <name type="scientific">Vagococcus allomyrinae</name>
    <dbReference type="NCBI Taxonomy" id="2794353"/>
    <lineage>
        <taxon>Bacteria</taxon>
        <taxon>Bacillati</taxon>
        <taxon>Bacillota</taxon>
        <taxon>Bacilli</taxon>
        <taxon>Lactobacillales</taxon>
        <taxon>Enterococcaceae</taxon>
        <taxon>Vagococcus</taxon>
    </lineage>
</organism>
<keyword evidence="4 6" id="KW-1133">Transmembrane helix</keyword>
<dbReference type="GO" id="GO:0022857">
    <property type="term" value="F:transmembrane transporter activity"/>
    <property type="evidence" value="ECO:0007669"/>
    <property type="project" value="TreeGrafter"/>
</dbReference>
<evidence type="ECO:0000256" key="6">
    <source>
        <dbReference type="SAM" id="Phobius"/>
    </source>
</evidence>
<dbReference type="Pfam" id="PF12704">
    <property type="entry name" value="MacB_PCD"/>
    <property type="match status" value="1"/>
</dbReference>
<evidence type="ECO:0000256" key="1">
    <source>
        <dbReference type="ARBA" id="ARBA00004651"/>
    </source>
</evidence>
<dbReference type="InterPro" id="IPR050250">
    <property type="entry name" value="Macrolide_Exporter_MacB"/>
</dbReference>
<name>A0A940SWK0_9ENTE</name>
<accession>A0A940SWK0</accession>
<keyword evidence="3 6" id="KW-0812">Transmembrane</keyword>
<keyword evidence="2" id="KW-1003">Cell membrane</keyword>
<dbReference type="EMBL" id="JAEEGA010000014">
    <property type="protein sequence ID" value="MBP1043079.1"/>
    <property type="molecule type" value="Genomic_DNA"/>
</dbReference>
<gene>
    <name evidence="9" type="ORF">I6N95_18850</name>
</gene>
<feature type="transmembrane region" description="Helical" evidence="6">
    <location>
        <begin position="339"/>
        <end position="360"/>
    </location>
</feature>
<reference evidence="9" key="1">
    <citation type="submission" date="2020-12" db="EMBL/GenBank/DDBJ databases">
        <title>Vagococcus allomyrinae sp. nov. and Enterococcus lavae sp. nov., isolated from the larvae of Allomyrina dichotoma.</title>
        <authorList>
            <person name="Lee S.D."/>
        </authorList>
    </citation>
    <scope>NUCLEOTIDE SEQUENCE</scope>
    <source>
        <strain evidence="9">BWB3-3</strain>
    </source>
</reference>
<evidence type="ECO:0000259" key="8">
    <source>
        <dbReference type="Pfam" id="PF12704"/>
    </source>
</evidence>
<sequence length="497" mass="54619">MNFAKRAFLSITRRKGRALILFAVVFILGNLIAGAISIQQATQNVEKSIKKQLGGTASIDVDPKVYEEAMASGEEVKLDPLKEDLIKQIGSSNYVKYFDYNLEIYGGGKEVKPFAPPQEDNGIMTSGELKGMEFILKGVQYAAVMDFKEKKAKLVDGRAFTEEEIEKGSNVGIISKKLADENNLSVGDTFVYQNNVFDFGPTYDPNMEPVASRDVPLEIIGIFEPIEAEKKTDDETKKADPMAGFYNTQFQNTLYVPNGVTSKELSFENEELKKVNPEAAGDGEMSYQPKYVLKSPEVVDAFKEETTPLIPKNYKLSASTDQYNSIAAPIKSMSKLSGYVLIAAIGASLLILSLVVLLFLRDRKHEFGIYLSLGEKRQRVLGQVIIEVIVVAFVAIGLSVFSGNYLAKGISSSMIQNQIQAEAEKEEAAAASGGMMVFSNNSDTTSLSADDVNKEYQVSLSSKYIISFFIVGLGTILIATIAPMVYLIRLNPKKIMM</sequence>
<evidence type="ECO:0000313" key="10">
    <source>
        <dbReference type="Proteomes" id="UP000674938"/>
    </source>
</evidence>
<dbReference type="InterPro" id="IPR025857">
    <property type="entry name" value="MacB_PCD"/>
</dbReference>
<feature type="domain" description="ABC3 transporter permease C-terminal" evidence="7">
    <location>
        <begin position="341"/>
        <end position="491"/>
    </location>
</feature>
<protein>
    <submittedName>
        <fullName evidence="9">ABC transporter permease</fullName>
    </submittedName>
</protein>
<feature type="domain" description="MacB-like periplasmic core" evidence="8">
    <location>
        <begin position="35"/>
        <end position="227"/>
    </location>
</feature>
<dbReference type="Pfam" id="PF02687">
    <property type="entry name" value="FtsX"/>
    <property type="match status" value="1"/>
</dbReference>
<evidence type="ECO:0000256" key="4">
    <source>
        <dbReference type="ARBA" id="ARBA00022989"/>
    </source>
</evidence>
<feature type="transmembrane region" description="Helical" evidence="6">
    <location>
        <begin position="464"/>
        <end position="488"/>
    </location>
</feature>
<dbReference type="PANTHER" id="PTHR30572:SF9">
    <property type="entry name" value="ABC TRANSPORTER PERMEASE PROTEIN"/>
    <property type="match status" value="1"/>
</dbReference>
<comment type="subcellular location">
    <subcellularLocation>
        <location evidence="1">Cell membrane</location>
        <topology evidence="1">Multi-pass membrane protein</topology>
    </subcellularLocation>
</comment>
<keyword evidence="10" id="KW-1185">Reference proteome</keyword>
<evidence type="ECO:0000256" key="2">
    <source>
        <dbReference type="ARBA" id="ARBA00022475"/>
    </source>
</evidence>
<comment type="caution">
    <text evidence="9">The sequence shown here is derived from an EMBL/GenBank/DDBJ whole genome shotgun (WGS) entry which is preliminary data.</text>
</comment>
<dbReference type="PANTHER" id="PTHR30572">
    <property type="entry name" value="MEMBRANE COMPONENT OF TRANSPORTER-RELATED"/>
    <property type="match status" value="1"/>
</dbReference>
<dbReference type="Proteomes" id="UP000674938">
    <property type="component" value="Unassembled WGS sequence"/>
</dbReference>
<evidence type="ECO:0000256" key="5">
    <source>
        <dbReference type="ARBA" id="ARBA00023136"/>
    </source>
</evidence>